<proteinExistence type="inferred from homology"/>
<dbReference type="AlphaFoldDB" id="A0AAV2T8L9"/>
<feature type="compositionally biased region" description="Gly residues" evidence="7">
    <location>
        <begin position="379"/>
        <end position="392"/>
    </location>
</feature>
<accession>A0AAV2T8L9</accession>
<keyword evidence="5" id="KW-0804">Transcription</keyword>
<comment type="caution">
    <text evidence="9">The sequence shown here is derived from an EMBL/GenBank/DDBJ whole genome shotgun (WGS) entry which is preliminary data.</text>
</comment>
<evidence type="ECO:0000256" key="5">
    <source>
        <dbReference type="ARBA" id="ARBA00023163"/>
    </source>
</evidence>
<evidence type="ECO:0000313" key="9">
    <source>
        <dbReference type="EMBL" id="CAL5133763.1"/>
    </source>
</evidence>
<reference evidence="9" key="1">
    <citation type="submission" date="2024-06" db="EMBL/GenBank/DDBJ databases">
        <authorList>
            <person name="Liu X."/>
            <person name="Lenzi L."/>
            <person name="Haldenby T S."/>
            <person name="Uol C."/>
        </authorList>
    </citation>
    <scope>NUCLEOTIDE SEQUENCE</scope>
</reference>
<feature type="region of interest" description="Disordered" evidence="7">
    <location>
        <begin position="851"/>
        <end position="904"/>
    </location>
</feature>
<feature type="compositionally biased region" description="Low complexity" evidence="7">
    <location>
        <begin position="699"/>
        <end position="711"/>
    </location>
</feature>
<evidence type="ECO:0000256" key="3">
    <source>
        <dbReference type="ARBA" id="ARBA00023015"/>
    </source>
</evidence>
<comment type="subcellular location">
    <subcellularLocation>
        <location evidence="1">Nucleus</location>
    </subcellularLocation>
</comment>
<evidence type="ECO:0000256" key="1">
    <source>
        <dbReference type="ARBA" id="ARBA00004123"/>
    </source>
</evidence>
<feature type="compositionally biased region" description="Low complexity" evidence="7">
    <location>
        <begin position="861"/>
        <end position="874"/>
    </location>
</feature>
<dbReference type="EMBL" id="CAXLJL010000157">
    <property type="protein sequence ID" value="CAL5133763.1"/>
    <property type="molecule type" value="Genomic_DNA"/>
</dbReference>
<dbReference type="InterPro" id="IPR036638">
    <property type="entry name" value="HLH_DNA-bd_sf"/>
</dbReference>
<protein>
    <recommendedName>
        <fullName evidence="8">BHLH domain-containing protein</fullName>
    </recommendedName>
</protein>
<dbReference type="GO" id="GO:0000978">
    <property type="term" value="F:RNA polymerase II cis-regulatory region sequence-specific DNA binding"/>
    <property type="evidence" value="ECO:0007669"/>
    <property type="project" value="TreeGrafter"/>
</dbReference>
<dbReference type="GO" id="GO:0000981">
    <property type="term" value="F:DNA-binding transcription factor activity, RNA polymerase II-specific"/>
    <property type="evidence" value="ECO:0007669"/>
    <property type="project" value="TreeGrafter"/>
</dbReference>
<gene>
    <name evidence="9" type="ORF">CDAUBV1_LOCUS7007</name>
</gene>
<keyword evidence="3" id="KW-0805">Transcription regulation</keyword>
<dbReference type="GO" id="GO:0046983">
    <property type="term" value="F:protein dimerization activity"/>
    <property type="evidence" value="ECO:0007669"/>
    <property type="project" value="InterPro"/>
</dbReference>
<feature type="domain" description="BHLH" evidence="8">
    <location>
        <begin position="418"/>
        <end position="473"/>
    </location>
</feature>
<evidence type="ECO:0000313" key="10">
    <source>
        <dbReference type="Proteomes" id="UP001497525"/>
    </source>
</evidence>
<feature type="compositionally biased region" description="Basic and acidic residues" evidence="7">
    <location>
        <begin position="894"/>
        <end position="904"/>
    </location>
</feature>
<dbReference type="Pfam" id="PF00010">
    <property type="entry name" value="HLH"/>
    <property type="match status" value="1"/>
</dbReference>
<feature type="compositionally biased region" description="Polar residues" evidence="7">
    <location>
        <begin position="144"/>
        <end position="169"/>
    </location>
</feature>
<evidence type="ECO:0000256" key="4">
    <source>
        <dbReference type="ARBA" id="ARBA00023125"/>
    </source>
</evidence>
<sequence>MLSRTSARQQRMRQQTLNEERMAQTQESSRPPGERRSSGSKLIISSPTPTAYPLINHTQPASQTTTFAEGSVRTTQANRTPTASALLAFLSGGDQRQVANSSATNPSPGVYPQSGFNSNLGSTGTPISLNLAPLKTQQPQQQQNFAKLTRSTETPGSTSEATASTGDNNRNLMYAITAGSGNANSLTKPRIQISPQTQATQRTGVVSSSKLPAAPTKTTAVNPVSHVVEAAPVNDANAVEMESTVSPASSDMNSPMESCFANIMEEQGSDSFDLNNITPSIQLSSSVGVVNDLVNYPRQGPSASSCGRSHLTGVAQPQPGIRIGQVNNLSTHLGRDLSKIGDDDSPIKASTSCPAGMQDTLHQLGTSPLAFREAQVGASGSGGSLGDGGSGSTSGTAMLIAGPRGSDDQRVAWMRDRTKKDSHNRIERKRRDYINCQITELGNLLPEEMFRDGDCKKNKGSILKNSVEFICLLRSELVQVPEVRKETNLAAKVIGQLIKRIQELEALTNQNQAHLNVGSVEYERSLQEWLVLHERNLQNKPVSPMFKPAFHHISDATGSTSPGLSSTGTEDILVTDSKSVFSSPTGMVGSAPAPSAPLANCSRLNSPVPCNALVSRHSAGMTDSPMRMVRTRCTSLTVAGSGINSHLEFGTPGLLLSTSTDNPHTVLHHQRLASGQHSASQMRTTLQPNQQHQLPQTISQSQPRSSLLQSQGRHWPQQSQTLHLQDHLSPHHTFTQQPRIQISMPIGVSTAGGDHDMSTCLSASLPVNVNPLRCGPQDHDECKLGDSGLVPVYSFERDEFVPQLKTEPPSDETETRTGELSYPDPGPSNVEIGYAPTGSGSFDPLIASAGVQHHSDSRPPTATGVGEGAATTRGRNFVTNMTLDSPSAAGFESDDFRFDDVPME</sequence>
<dbReference type="InterPro" id="IPR011598">
    <property type="entry name" value="bHLH_dom"/>
</dbReference>
<feature type="compositionally biased region" description="Polar residues" evidence="7">
    <location>
        <begin position="673"/>
        <end position="698"/>
    </location>
</feature>
<feature type="compositionally biased region" description="Polar residues" evidence="7">
    <location>
        <begin position="1"/>
        <end position="17"/>
    </location>
</feature>
<evidence type="ECO:0000256" key="7">
    <source>
        <dbReference type="SAM" id="MobiDB-lite"/>
    </source>
</evidence>
<evidence type="ECO:0000259" key="8">
    <source>
        <dbReference type="PROSITE" id="PS50888"/>
    </source>
</evidence>
<keyword evidence="4" id="KW-0238">DNA-binding</keyword>
<organism evidence="9 10">
    <name type="scientific">Calicophoron daubneyi</name>
    <name type="common">Rumen fluke</name>
    <name type="synonym">Paramphistomum daubneyi</name>
    <dbReference type="NCBI Taxonomy" id="300641"/>
    <lineage>
        <taxon>Eukaryota</taxon>
        <taxon>Metazoa</taxon>
        <taxon>Spiralia</taxon>
        <taxon>Lophotrochozoa</taxon>
        <taxon>Platyhelminthes</taxon>
        <taxon>Trematoda</taxon>
        <taxon>Digenea</taxon>
        <taxon>Plagiorchiida</taxon>
        <taxon>Pronocephalata</taxon>
        <taxon>Paramphistomoidea</taxon>
        <taxon>Paramphistomidae</taxon>
        <taxon>Calicophoron</taxon>
    </lineage>
</organism>
<feature type="region of interest" description="Disordered" evidence="7">
    <location>
        <begin position="672"/>
        <end position="720"/>
    </location>
</feature>
<dbReference type="Gene3D" id="4.10.280.10">
    <property type="entry name" value="Helix-loop-helix DNA-binding domain"/>
    <property type="match status" value="1"/>
</dbReference>
<name>A0AAV2T8L9_CALDB</name>
<feature type="region of interest" description="Disordered" evidence="7">
    <location>
        <begin position="799"/>
        <end position="827"/>
    </location>
</feature>
<feature type="region of interest" description="Disordered" evidence="7">
    <location>
        <begin position="376"/>
        <end position="404"/>
    </location>
</feature>
<evidence type="ECO:0000256" key="2">
    <source>
        <dbReference type="ARBA" id="ARBA00008289"/>
    </source>
</evidence>
<feature type="region of interest" description="Disordered" evidence="7">
    <location>
        <begin position="195"/>
        <end position="218"/>
    </location>
</feature>
<dbReference type="SMART" id="SM00353">
    <property type="entry name" value="HLH"/>
    <property type="match status" value="1"/>
</dbReference>
<dbReference type="PROSITE" id="PS50888">
    <property type="entry name" value="BHLH"/>
    <property type="match status" value="1"/>
</dbReference>
<feature type="region of interest" description="Disordered" evidence="7">
    <location>
        <begin position="1"/>
        <end position="51"/>
    </location>
</feature>
<dbReference type="PANTHER" id="PTHR45776">
    <property type="entry name" value="MIP04163P"/>
    <property type="match status" value="1"/>
</dbReference>
<dbReference type="PANTHER" id="PTHR45776:SF2">
    <property type="entry name" value="MIP04163P"/>
    <property type="match status" value="1"/>
</dbReference>
<evidence type="ECO:0000256" key="6">
    <source>
        <dbReference type="ARBA" id="ARBA00023242"/>
    </source>
</evidence>
<dbReference type="GO" id="GO:0005634">
    <property type="term" value="C:nucleus"/>
    <property type="evidence" value="ECO:0007669"/>
    <property type="project" value="UniProtKB-SubCell"/>
</dbReference>
<dbReference type="SUPFAM" id="SSF47459">
    <property type="entry name" value="HLH, helix-loop-helix DNA-binding domain"/>
    <property type="match status" value="1"/>
</dbReference>
<dbReference type="Proteomes" id="UP001497525">
    <property type="component" value="Unassembled WGS sequence"/>
</dbReference>
<keyword evidence="6" id="KW-0539">Nucleus</keyword>
<comment type="similarity">
    <text evidence="2">Belongs to the MiT/TFE family.</text>
</comment>
<feature type="region of interest" description="Disordered" evidence="7">
    <location>
        <begin position="137"/>
        <end position="169"/>
    </location>
</feature>